<dbReference type="GO" id="GO:0016747">
    <property type="term" value="F:acyltransferase activity, transferring groups other than amino-acyl groups"/>
    <property type="evidence" value="ECO:0007669"/>
    <property type="project" value="InterPro"/>
</dbReference>
<name>A0A1X6ZHF8_9RHOB</name>
<protein>
    <submittedName>
        <fullName evidence="4">O-acetyltransferase OatA</fullName>
        <ecNumber evidence="4">2.3.1.-</ecNumber>
    </submittedName>
</protein>
<keyword evidence="1" id="KW-0812">Transmembrane</keyword>
<dbReference type="Proteomes" id="UP000193207">
    <property type="component" value="Unassembled WGS sequence"/>
</dbReference>
<dbReference type="PANTHER" id="PTHR23028:SF53">
    <property type="entry name" value="ACYL_TRANSF_3 DOMAIN-CONTAINING PROTEIN"/>
    <property type="match status" value="1"/>
</dbReference>
<dbReference type="InterPro" id="IPR043968">
    <property type="entry name" value="SGNH"/>
</dbReference>
<feature type="transmembrane region" description="Helical" evidence="1">
    <location>
        <begin position="170"/>
        <end position="187"/>
    </location>
</feature>
<evidence type="ECO:0000259" key="3">
    <source>
        <dbReference type="Pfam" id="PF19040"/>
    </source>
</evidence>
<evidence type="ECO:0000259" key="2">
    <source>
        <dbReference type="Pfam" id="PF01757"/>
    </source>
</evidence>
<feature type="transmembrane region" description="Helical" evidence="1">
    <location>
        <begin position="193"/>
        <end position="214"/>
    </location>
</feature>
<sequence>MRRDPLKYRAEIDGLRAVAVVPVILFHAGFEAFGGGYVGVDVFFVISGYLITTIILAELNEGRFSLMNFYERRARRILPALFFVALCCLPVAWLVLFPTDLKDFAQSLIAVATFSSNFLFWSEAGYFDTAAEIKPLLHTWSLAVEEQYYIIFPVFLMLAWRWGKRRITQILIGVFLFSLALAQWAAYQEPEAGFFLLPARAWELLAGAFVAFYVDRRGAVDVAPGLANILSALGLAGIGFAIFAYDHSTPFPSLYAVVPVLGVVAVIMFAQPGTLVHRLLAFRPVVGVGLVSYSAYLWHQPILAFYGHAVGRNAPLWHTALMLLATALLSVFSYYVIETPTRRRTVFGTRMKIGGFAVAGSLALIGVGLMGTLSNGNMFRYPQPVVDMFARADAYGLSTWEAKNASRLQDFDQDAATKLLLIGDSNSADLQNALAAVIDKDVSVVSAQVGATCGNLFVPPEDFAAFIERSRFKLCGAKHNDLMADKTYALIEEADIVILATAWSEWEVGLMRDSLDRLTEEYGDKFWVFGTKSVRFSRAEILEQCLSDCMGWTTSPVKSTTKINDSLAEIMGDRFIDPLSLMCSEGECTGFISPGEVLVYDGFHFTPDGSVWFGERMRDAGLIDRMGLGS</sequence>
<organism evidence="4 5">
    <name type="scientific">Roseovarius halotolerans</name>
    <dbReference type="NCBI Taxonomy" id="505353"/>
    <lineage>
        <taxon>Bacteria</taxon>
        <taxon>Pseudomonadati</taxon>
        <taxon>Pseudomonadota</taxon>
        <taxon>Alphaproteobacteria</taxon>
        <taxon>Rhodobacterales</taxon>
        <taxon>Roseobacteraceae</taxon>
        <taxon>Roseovarius</taxon>
    </lineage>
</organism>
<dbReference type="AlphaFoldDB" id="A0A1X6ZHF8"/>
<feature type="transmembrane region" description="Helical" evidence="1">
    <location>
        <begin position="251"/>
        <end position="270"/>
    </location>
</feature>
<reference evidence="4 5" key="1">
    <citation type="submission" date="2017-03" db="EMBL/GenBank/DDBJ databases">
        <authorList>
            <person name="Afonso C.L."/>
            <person name="Miller P.J."/>
            <person name="Scott M.A."/>
            <person name="Spackman E."/>
            <person name="Goraichik I."/>
            <person name="Dimitrov K.M."/>
            <person name="Suarez D.L."/>
            <person name="Swayne D.E."/>
        </authorList>
    </citation>
    <scope>NUCLEOTIDE SEQUENCE [LARGE SCALE GENOMIC DNA]</scope>
    <source>
        <strain evidence="4 5">CECT 8110</strain>
    </source>
</reference>
<feature type="transmembrane region" description="Helical" evidence="1">
    <location>
        <begin position="77"/>
        <end position="96"/>
    </location>
</feature>
<dbReference type="Pfam" id="PF19040">
    <property type="entry name" value="SGNH"/>
    <property type="match status" value="1"/>
</dbReference>
<dbReference type="PANTHER" id="PTHR23028">
    <property type="entry name" value="ACETYLTRANSFERASE"/>
    <property type="match status" value="1"/>
</dbReference>
<feature type="transmembrane region" description="Helical" evidence="1">
    <location>
        <begin position="226"/>
        <end position="245"/>
    </location>
</feature>
<feature type="transmembrane region" description="Helical" evidence="1">
    <location>
        <begin position="147"/>
        <end position="163"/>
    </location>
</feature>
<feature type="transmembrane region" description="Helical" evidence="1">
    <location>
        <begin position="353"/>
        <end position="373"/>
    </location>
</feature>
<dbReference type="InterPro" id="IPR002656">
    <property type="entry name" value="Acyl_transf_3_dom"/>
</dbReference>
<feature type="transmembrane region" description="Helical" evidence="1">
    <location>
        <begin position="316"/>
        <end position="337"/>
    </location>
</feature>
<evidence type="ECO:0000313" key="4">
    <source>
        <dbReference type="EMBL" id="SLN51605.1"/>
    </source>
</evidence>
<feature type="transmembrane region" description="Helical" evidence="1">
    <location>
        <begin position="12"/>
        <end position="30"/>
    </location>
</feature>
<keyword evidence="4" id="KW-0012">Acyltransferase</keyword>
<dbReference type="GO" id="GO:0009103">
    <property type="term" value="P:lipopolysaccharide biosynthetic process"/>
    <property type="evidence" value="ECO:0007669"/>
    <property type="project" value="TreeGrafter"/>
</dbReference>
<dbReference type="EMBL" id="FWFU01000003">
    <property type="protein sequence ID" value="SLN51605.1"/>
    <property type="molecule type" value="Genomic_DNA"/>
</dbReference>
<keyword evidence="1" id="KW-0472">Membrane</keyword>
<keyword evidence="4" id="KW-0808">Transferase</keyword>
<dbReference type="EC" id="2.3.1.-" evidence="4"/>
<dbReference type="InterPro" id="IPR050879">
    <property type="entry name" value="Acyltransferase_3"/>
</dbReference>
<feature type="domain" description="SGNH" evidence="3">
    <location>
        <begin position="410"/>
        <end position="618"/>
    </location>
</feature>
<dbReference type="Pfam" id="PF01757">
    <property type="entry name" value="Acyl_transf_3"/>
    <property type="match status" value="1"/>
</dbReference>
<keyword evidence="5" id="KW-1185">Reference proteome</keyword>
<feature type="domain" description="Acyltransferase 3" evidence="2">
    <location>
        <begin position="10"/>
        <end position="334"/>
    </location>
</feature>
<accession>A0A1X6ZHF8</accession>
<feature type="transmembrane region" description="Helical" evidence="1">
    <location>
        <begin position="36"/>
        <end position="57"/>
    </location>
</feature>
<proteinExistence type="predicted"/>
<evidence type="ECO:0000313" key="5">
    <source>
        <dbReference type="Proteomes" id="UP000193207"/>
    </source>
</evidence>
<feature type="transmembrane region" description="Helical" evidence="1">
    <location>
        <begin position="279"/>
        <end position="296"/>
    </location>
</feature>
<evidence type="ECO:0000256" key="1">
    <source>
        <dbReference type="SAM" id="Phobius"/>
    </source>
</evidence>
<dbReference type="GO" id="GO:0016020">
    <property type="term" value="C:membrane"/>
    <property type="evidence" value="ECO:0007669"/>
    <property type="project" value="TreeGrafter"/>
</dbReference>
<gene>
    <name evidence="4" type="primary">oatA_2</name>
    <name evidence="4" type="ORF">ROH8110_02835</name>
</gene>
<keyword evidence="1" id="KW-1133">Transmembrane helix</keyword>